<evidence type="ECO:0000313" key="2">
    <source>
        <dbReference type="EMBL" id="KAG2375025.1"/>
    </source>
</evidence>
<proteinExistence type="predicted"/>
<evidence type="ECO:0000256" key="1">
    <source>
        <dbReference type="SAM" id="MobiDB-lite"/>
    </source>
</evidence>
<dbReference type="Proteomes" id="UP000816034">
    <property type="component" value="Unassembled WGS sequence"/>
</dbReference>
<evidence type="ECO:0000313" key="3">
    <source>
        <dbReference type="Proteomes" id="UP000816034"/>
    </source>
</evidence>
<dbReference type="GeneID" id="68102483"/>
<reference evidence="2 3" key="1">
    <citation type="journal article" date="2018" name="BMC Genomics">
        <title>The genome of Naegleria lovaniensis, the basis for a comparative approach to unravel pathogenicity factors of the human pathogenic amoeba N. fowleri.</title>
        <authorList>
            <person name="Liechti N."/>
            <person name="Schurch N."/>
            <person name="Bruggmann R."/>
            <person name="Wittwer M."/>
        </authorList>
    </citation>
    <scope>NUCLEOTIDE SEQUENCE [LARGE SCALE GENOMIC DNA]</scope>
    <source>
        <strain evidence="2 3">ATCC 30569</strain>
    </source>
</reference>
<name>A0AA88GGH4_NAELO</name>
<keyword evidence="3" id="KW-1185">Reference proteome</keyword>
<comment type="caution">
    <text evidence="2">The sequence shown here is derived from an EMBL/GenBank/DDBJ whole genome shotgun (WGS) entry which is preliminary data.</text>
</comment>
<accession>A0AA88GGH4</accession>
<organism evidence="2 3">
    <name type="scientific">Naegleria lovaniensis</name>
    <name type="common">Amoeba</name>
    <dbReference type="NCBI Taxonomy" id="51637"/>
    <lineage>
        <taxon>Eukaryota</taxon>
        <taxon>Discoba</taxon>
        <taxon>Heterolobosea</taxon>
        <taxon>Tetramitia</taxon>
        <taxon>Eutetramitia</taxon>
        <taxon>Vahlkampfiidae</taxon>
        <taxon>Naegleria</taxon>
    </lineage>
</organism>
<gene>
    <name evidence="2" type="ORF">C9374_010029</name>
</gene>
<feature type="compositionally biased region" description="Polar residues" evidence="1">
    <location>
        <begin position="1"/>
        <end position="16"/>
    </location>
</feature>
<feature type="compositionally biased region" description="Polar residues" evidence="1">
    <location>
        <begin position="23"/>
        <end position="42"/>
    </location>
</feature>
<dbReference type="AlphaFoldDB" id="A0AA88GGH4"/>
<feature type="region of interest" description="Disordered" evidence="1">
    <location>
        <begin position="1"/>
        <end position="42"/>
    </location>
</feature>
<dbReference type="RefSeq" id="XP_044544199.1">
    <property type="nucleotide sequence ID" value="XM_044685528.1"/>
</dbReference>
<dbReference type="EMBL" id="PYSW02000040">
    <property type="protein sequence ID" value="KAG2375025.1"/>
    <property type="molecule type" value="Genomic_DNA"/>
</dbReference>
<protein>
    <submittedName>
        <fullName evidence="2">Uncharacterized protein</fullName>
    </submittedName>
</protein>
<sequence>MSSMDGKSQSTRFNSKTPRKTSQHVALNTPRNTIHEPTTTMNEPLVSNPVVMITTTHPSTINSQSTRIGNNYVSKIALVDEEGKIVANLENDTLGVVTISNSCGHGQNIRRKSKSQSTRMNHSMAMQAMAVLLTSTETIPTCQQRVMKNTNQRLSVNMSNSVSSVKDKSEQDGPVSQFKQKIRRKSIAFTKKMRFFDSADSMEGDAFVEYA</sequence>